<protein>
    <submittedName>
        <fullName evidence="9">Nucleotidyltransferase family protein</fullName>
    </submittedName>
</protein>
<evidence type="ECO:0000256" key="1">
    <source>
        <dbReference type="ARBA" id="ARBA00001946"/>
    </source>
</evidence>
<dbReference type="InterPro" id="IPR043519">
    <property type="entry name" value="NT_sf"/>
</dbReference>
<keyword evidence="7" id="KW-0460">Magnesium</keyword>
<dbReference type="Proteomes" id="UP001576774">
    <property type="component" value="Unassembled WGS sequence"/>
</dbReference>
<evidence type="ECO:0000256" key="6">
    <source>
        <dbReference type="ARBA" id="ARBA00022840"/>
    </source>
</evidence>
<keyword evidence="6" id="KW-0067">ATP-binding</keyword>
<comment type="caution">
    <text evidence="9">The sequence shown here is derived from an EMBL/GenBank/DDBJ whole genome shotgun (WGS) entry which is preliminary data.</text>
</comment>
<keyword evidence="10" id="KW-1185">Reference proteome</keyword>
<dbReference type="InterPro" id="IPR041633">
    <property type="entry name" value="Polbeta"/>
</dbReference>
<keyword evidence="4" id="KW-0479">Metal-binding</keyword>
<keyword evidence="3" id="KW-0548">Nucleotidyltransferase</keyword>
<feature type="domain" description="Polymerase beta nucleotidyltransferase" evidence="8">
    <location>
        <begin position="14"/>
        <end position="99"/>
    </location>
</feature>
<dbReference type="PANTHER" id="PTHR33571">
    <property type="entry name" value="SSL8005 PROTEIN"/>
    <property type="match status" value="1"/>
</dbReference>
<dbReference type="InterPro" id="IPR052038">
    <property type="entry name" value="Type-VII_TA_antitoxin"/>
</dbReference>
<evidence type="ECO:0000313" key="9">
    <source>
        <dbReference type="EMBL" id="MFB2879977.1"/>
    </source>
</evidence>
<gene>
    <name evidence="9" type="ORF">ACE1CC_24255</name>
</gene>
<evidence type="ECO:0000256" key="5">
    <source>
        <dbReference type="ARBA" id="ARBA00022741"/>
    </source>
</evidence>
<keyword evidence="5" id="KW-0547">Nucleotide-binding</keyword>
<dbReference type="Gene3D" id="3.30.460.10">
    <property type="entry name" value="Beta Polymerase, domain 2"/>
    <property type="match status" value="1"/>
</dbReference>
<sequence>MSETKTLPIEIPKKEIEQFCQRHHIRKLSLFGSVLRDDFTPESDIDFLVEFQPGKTPGYFKLVSMEMELSEMLKGRKIDLRTPNELSIYFRDRVIAEAVVQDDSN</sequence>
<evidence type="ECO:0000256" key="7">
    <source>
        <dbReference type="ARBA" id="ARBA00022842"/>
    </source>
</evidence>
<dbReference type="EMBL" id="JBHFNQ010000187">
    <property type="protein sequence ID" value="MFB2879977.1"/>
    <property type="molecule type" value="Genomic_DNA"/>
</dbReference>
<reference evidence="9 10" key="1">
    <citation type="submission" date="2024-09" db="EMBL/GenBank/DDBJ databases">
        <title>Floridaenema gen nov. (Aerosakkonemataceae, Aerosakkonematales ord. nov., Cyanobacteria) from benthic tropical and subtropical fresh waters, with the description of four new species.</title>
        <authorList>
            <person name="Moretto J.A."/>
            <person name="Berthold D.E."/>
            <person name="Lefler F.W."/>
            <person name="Huang I.-S."/>
            <person name="Laughinghouse H. IV."/>
        </authorList>
    </citation>
    <scope>NUCLEOTIDE SEQUENCE [LARGE SCALE GENOMIC DNA]</scope>
    <source>
        <strain evidence="9 10">BLCC-F46</strain>
    </source>
</reference>
<comment type="cofactor">
    <cofactor evidence="1">
        <name>Mg(2+)</name>
        <dbReference type="ChEBI" id="CHEBI:18420"/>
    </cofactor>
</comment>
<evidence type="ECO:0000256" key="3">
    <source>
        <dbReference type="ARBA" id="ARBA00022695"/>
    </source>
</evidence>
<dbReference type="CDD" id="cd05403">
    <property type="entry name" value="NT_KNTase_like"/>
    <property type="match status" value="1"/>
</dbReference>
<evidence type="ECO:0000313" key="10">
    <source>
        <dbReference type="Proteomes" id="UP001576774"/>
    </source>
</evidence>
<evidence type="ECO:0000259" key="8">
    <source>
        <dbReference type="Pfam" id="PF18765"/>
    </source>
</evidence>
<organism evidence="9 10">
    <name type="scientific">Floridaenema aerugineum BLCC-F46</name>
    <dbReference type="NCBI Taxonomy" id="3153654"/>
    <lineage>
        <taxon>Bacteria</taxon>
        <taxon>Bacillati</taxon>
        <taxon>Cyanobacteriota</taxon>
        <taxon>Cyanophyceae</taxon>
        <taxon>Oscillatoriophycideae</taxon>
        <taxon>Aerosakkonematales</taxon>
        <taxon>Aerosakkonemataceae</taxon>
        <taxon>Floridanema</taxon>
        <taxon>Floridanema aerugineum</taxon>
    </lineage>
</organism>
<dbReference type="Pfam" id="PF18765">
    <property type="entry name" value="Polbeta"/>
    <property type="match status" value="1"/>
</dbReference>
<evidence type="ECO:0000256" key="2">
    <source>
        <dbReference type="ARBA" id="ARBA00022679"/>
    </source>
</evidence>
<dbReference type="PANTHER" id="PTHR33571:SF12">
    <property type="entry name" value="BSL3053 PROTEIN"/>
    <property type="match status" value="1"/>
</dbReference>
<accession>A0ABV4XB09</accession>
<dbReference type="SUPFAM" id="SSF81301">
    <property type="entry name" value="Nucleotidyltransferase"/>
    <property type="match status" value="1"/>
</dbReference>
<dbReference type="RefSeq" id="WP_413273010.1">
    <property type="nucleotide sequence ID" value="NZ_JBHFNQ010000187.1"/>
</dbReference>
<proteinExistence type="predicted"/>
<evidence type="ECO:0000256" key="4">
    <source>
        <dbReference type="ARBA" id="ARBA00022723"/>
    </source>
</evidence>
<keyword evidence="2" id="KW-0808">Transferase</keyword>
<name>A0ABV4XB09_9CYAN</name>